<dbReference type="NCBIfam" id="TIGR01469">
    <property type="entry name" value="cobA_cysG_Cterm"/>
    <property type="match status" value="1"/>
</dbReference>
<feature type="domain" description="Tetrapyrrole biosynthesis uroporphyrinogen III synthase" evidence="8">
    <location>
        <begin position="267"/>
        <end position="492"/>
    </location>
</feature>
<dbReference type="CDD" id="cd11642">
    <property type="entry name" value="SUMT"/>
    <property type="match status" value="1"/>
</dbReference>
<dbReference type="InterPro" id="IPR050161">
    <property type="entry name" value="Siro_Cobalamin_biosynth"/>
</dbReference>
<keyword evidence="4" id="KW-0949">S-adenosyl-L-methionine</keyword>
<dbReference type="EMBL" id="QRCT01000012">
    <property type="protein sequence ID" value="RDU24551.1"/>
    <property type="molecule type" value="Genomic_DNA"/>
</dbReference>
<feature type="domain" description="Tetrapyrrole methylase" evidence="7">
    <location>
        <begin position="5"/>
        <end position="216"/>
    </location>
</feature>
<dbReference type="EC" id="2.1.1.107" evidence="1"/>
<dbReference type="OrthoDB" id="9815856at2"/>
<evidence type="ECO:0000313" key="9">
    <source>
        <dbReference type="EMBL" id="RDU24551.1"/>
    </source>
</evidence>
<dbReference type="InterPro" id="IPR006366">
    <property type="entry name" value="CobA/CysG_C"/>
</dbReference>
<evidence type="ECO:0000256" key="1">
    <source>
        <dbReference type="ARBA" id="ARBA00012162"/>
    </source>
</evidence>
<dbReference type="Proteomes" id="UP000255036">
    <property type="component" value="Unassembled WGS sequence"/>
</dbReference>
<dbReference type="PANTHER" id="PTHR45790">
    <property type="entry name" value="SIROHEME SYNTHASE-RELATED"/>
    <property type="match status" value="1"/>
</dbReference>
<evidence type="ECO:0000256" key="3">
    <source>
        <dbReference type="ARBA" id="ARBA00022679"/>
    </source>
</evidence>
<sequence length="515" mass="56339">MGIGKVWLLGAGPGDTGLFTIKGRQVLEEADVVIYDRLVGQGILAMAPKNARFIDAGKCAGNHTLPQEKINRILVEEARKGNKVVRLKGGDPFLFGRGGEELELLVKNHIPYEVVPGVTSSIAVPAYNGIPVTHRDFCSSLHIITGHKKAGQTYHIDFEALVRTEGTLVFLMGVSSLNDICKGLIEAGMNPMMPAAILQKGTTAGQRRIVATVSTLYQEILKQGIQTPAIIIVGQVCQLADEFAWYEALPLAGYKVLVTRPKDLISSMAEKLRQNGAEVIELPSIFTERIEKNQKLKNAFEHIHEYQWLVLTSPTGANVFFQELKEAELDIRKLHHLKIAVIGSGTQKVLEEKGLFADLIPEVFDGVSLGNQLAKNCQSGEKVMLPRASLGGKELVEELEKANIIVDDIATYVTKYQTQDFYQSAVKFDEGEIDCVVFTSASTVRGFVNSVEGIDFSKVKAACIGKQTKAQADSYGMETYVAKEASIDSLIELVIQLKNIRKDSGGSQYGDVKKT</sequence>
<dbReference type="InterPro" id="IPR014776">
    <property type="entry name" value="4pyrrole_Mease_sub2"/>
</dbReference>
<evidence type="ECO:0000256" key="5">
    <source>
        <dbReference type="ARBA" id="ARBA00023244"/>
    </source>
</evidence>
<comment type="similarity">
    <text evidence="6">Belongs to the precorrin methyltransferase family.</text>
</comment>
<dbReference type="FunFam" id="3.40.1010.10:FF:000001">
    <property type="entry name" value="Siroheme synthase"/>
    <property type="match status" value="1"/>
</dbReference>
<reference evidence="9 10" key="1">
    <citation type="submission" date="2018-07" db="EMBL/GenBank/DDBJ databases">
        <title>Anaerosacharophilus polymeroproducens gen. nov. sp. nov., an anaerobic bacterium isolated from salt field.</title>
        <authorList>
            <person name="Kim W."/>
            <person name="Yang S.-H."/>
            <person name="Oh J."/>
            <person name="Lee J.-H."/>
            <person name="Kwon K.K."/>
        </authorList>
    </citation>
    <scope>NUCLEOTIDE SEQUENCE [LARGE SCALE GENOMIC DNA]</scope>
    <source>
        <strain evidence="9 10">MCWD5</strain>
    </source>
</reference>
<dbReference type="SUPFAM" id="SSF69618">
    <property type="entry name" value="HemD-like"/>
    <property type="match status" value="1"/>
</dbReference>
<dbReference type="Pfam" id="PF00590">
    <property type="entry name" value="TP_methylase"/>
    <property type="match status" value="1"/>
</dbReference>
<dbReference type="GO" id="GO:0032259">
    <property type="term" value="P:methylation"/>
    <property type="evidence" value="ECO:0007669"/>
    <property type="project" value="UniProtKB-KW"/>
</dbReference>
<dbReference type="GO" id="GO:0004852">
    <property type="term" value="F:uroporphyrinogen-III synthase activity"/>
    <property type="evidence" value="ECO:0007669"/>
    <property type="project" value="InterPro"/>
</dbReference>
<name>A0A371AYB2_9FIRM</name>
<dbReference type="CDD" id="cd06578">
    <property type="entry name" value="HemD"/>
    <property type="match status" value="1"/>
</dbReference>
<dbReference type="InterPro" id="IPR036108">
    <property type="entry name" value="4pyrrol_syn_uPrphyn_synt_sf"/>
</dbReference>
<dbReference type="AlphaFoldDB" id="A0A371AYB2"/>
<keyword evidence="10" id="KW-1185">Reference proteome</keyword>
<dbReference type="RefSeq" id="WP_115480784.1">
    <property type="nucleotide sequence ID" value="NZ_QRCT01000012.1"/>
</dbReference>
<dbReference type="PANTHER" id="PTHR45790:SF3">
    <property type="entry name" value="S-ADENOSYL-L-METHIONINE-DEPENDENT UROPORPHYRINOGEN III METHYLTRANSFERASE, CHLOROPLASTIC"/>
    <property type="match status" value="1"/>
</dbReference>
<organism evidence="9 10">
    <name type="scientific">Anaerosacchariphilus polymeriproducens</name>
    <dbReference type="NCBI Taxonomy" id="1812858"/>
    <lineage>
        <taxon>Bacteria</taxon>
        <taxon>Bacillati</taxon>
        <taxon>Bacillota</taxon>
        <taxon>Clostridia</taxon>
        <taxon>Lachnospirales</taxon>
        <taxon>Lachnospiraceae</taxon>
        <taxon>Anaerosacchariphilus</taxon>
    </lineage>
</organism>
<dbReference type="InterPro" id="IPR014777">
    <property type="entry name" value="4pyrrole_Mease_sub1"/>
</dbReference>
<dbReference type="SUPFAM" id="SSF53790">
    <property type="entry name" value="Tetrapyrrole methylase"/>
    <property type="match status" value="1"/>
</dbReference>
<gene>
    <name evidence="9" type="primary">cobA</name>
    <name evidence="9" type="ORF">DWV06_03555</name>
</gene>
<evidence type="ECO:0000256" key="6">
    <source>
        <dbReference type="RuleBase" id="RU003960"/>
    </source>
</evidence>
<evidence type="ECO:0000256" key="4">
    <source>
        <dbReference type="ARBA" id="ARBA00022691"/>
    </source>
</evidence>
<dbReference type="Gene3D" id="3.40.50.10090">
    <property type="match status" value="2"/>
</dbReference>
<dbReference type="InterPro" id="IPR003043">
    <property type="entry name" value="Uropor_MeTrfase_CS"/>
</dbReference>
<evidence type="ECO:0000259" key="7">
    <source>
        <dbReference type="Pfam" id="PF00590"/>
    </source>
</evidence>
<evidence type="ECO:0000313" key="10">
    <source>
        <dbReference type="Proteomes" id="UP000255036"/>
    </source>
</evidence>
<dbReference type="InterPro" id="IPR000878">
    <property type="entry name" value="4pyrrol_Mease"/>
</dbReference>
<evidence type="ECO:0000256" key="2">
    <source>
        <dbReference type="ARBA" id="ARBA00022603"/>
    </source>
</evidence>
<keyword evidence="5" id="KW-0627">Porphyrin biosynthesis</keyword>
<dbReference type="Pfam" id="PF02602">
    <property type="entry name" value="HEM4"/>
    <property type="match status" value="1"/>
</dbReference>
<dbReference type="Gene3D" id="3.30.950.10">
    <property type="entry name" value="Methyltransferase, Cobalt-precorrin-4 Transmethylase, Domain 2"/>
    <property type="match status" value="1"/>
</dbReference>
<keyword evidence="2 6" id="KW-0489">Methyltransferase</keyword>
<protein>
    <recommendedName>
        <fullName evidence="1">uroporphyrinogen-III C-methyltransferase</fullName>
        <ecNumber evidence="1">2.1.1.107</ecNumber>
    </recommendedName>
</protein>
<dbReference type="NCBIfam" id="NF004790">
    <property type="entry name" value="PRK06136.1"/>
    <property type="match status" value="1"/>
</dbReference>
<comment type="caution">
    <text evidence="9">The sequence shown here is derived from an EMBL/GenBank/DDBJ whole genome shotgun (WGS) entry which is preliminary data.</text>
</comment>
<proteinExistence type="inferred from homology"/>
<keyword evidence="3 6" id="KW-0808">Transferase</keyword>
<dbReference type="GO" id="GO:0019354">
    <property type="term" value="P:siroheme biosynthetic process"/>
    <property type="evidence" value="ECO:0007669"/>
    <property type="project" value="InterPro"/>
</dbReference>
<dbReference type="Gene3D" id="3.40.1010.10">
    <property type="entry name" value="Cobalt-precorrin-4 Transmethylase, Domain 1"/>
    <property type="match status" value="1"/>
</dbReference>
<evidence type="ECO:0000259" key="8">
    <source>
        <dbReference type="Pfam" id="PF02602"/>
    </source>
</evidence>
<dbReference type="GO" id="GO:0004851">
    <property type="term" value="F:uroporphyrin-III C-methyltransferase activity"/>
    <property type="evidence" value="ECO:0007669"/>
    <property type="project" value="UniProtKB-EC"/>
</dbReference>
<dbReference type="InterPro" id="IPR003754">
    <property type="entry name" value="4pyrrol_synth_uPrphyn_synth"/>
</dbReference>
<accession>A0A371AYB2</accession>
<dbReference type="PROSITE" id="PS00840">
    <property type="entry name" value="SUMT_2"/>
    <property type="match status" value="1"/>
</dbReference>
<dbReference type="FunFam" id="3.30.950.10:FF:000001">
    <property type="entry name" value="Siroheme synthase"/>
    <property type="match status" value="1"/>
</dbReference>
<dbReference type="InterPro" id="IPR035996">
    <property type="entry name" value="4pyrrol_Methylase_sf"/>
</dbReference>